<evidence type="ECO:0000256" key="2">
    <source>
        <dbReference type="ARBA" id="ARBA00022679"/>
    </source>
</evidence>
<accession>A0A1X0QHQ8</accession>
<dbReference type="Proteomes" id="UP000192501">
    <property type="component" value="Unassembled WGS sequence"/>
</dbReference>
<dbReference type="PANTHER" id="PTHR10291">
    <property type="entry name" value="DEHYDRODOLICHYL DIPHOSPHATE SYNTHASE FAMILY MEMBER"/>
    <property type="match status" value="1"/>
</dbReference>
<name>A0A1X0QHQ8_9MICR</name>
<comment type="caution">
    <text evidence="4">The sequence shown here is derived from an EMBL/GenBank/DDBJ whole genome shotgun (WGS) entry which is preliminary data.</text>
</comment>
<dbReference type="GO" id="GO:0016020">
    <property type="term" value="C:membrane"/>
    <property type="evidence" value="ECO:0007669"/>
    <property type="project" value="TreeGrafter"/>
</dbReference>
<evidence type="ECO:0000313" key="5">
    <source>
        <dbReference type="Proteomes" id="UP000192501"/>
    </source>
</evidence>
<dbReference type="GO" id="GO:0045547">
    <property type="term" value="F:ditrans,polycis-polyprenyl diphosphate synthase [(2E,6E)-farnesyl diphosphate specific] activity"/>
    <property type="evidence" value="ECO:0007669"/>
    <property type="project" value="TreeGrafter"/>
</dbReference>
<evidence type="ECO:0000256" key="3">
    <source>
        <dbReference type="SAM" id="Phobius"/>
    </source>
</evidence>
<keyword evidence="3" id="KW-0472">Membrane</keyword>
<evidence type="ECO:0000256" key="1">
    <source>
        <dbReference type="ARBA" id="ARBA00005432"/>
    </source>
</evidence>
<protein>
    <submittedName>
        <fullName evidence="4">RER2</fullName>
    </submittedName>
</protein>
<organism evidence="4 5">
    <name type="scientific">Hepatospora eriocheir</name>
    <dbReference type="NCBI Taxonomy" id="1081669"/>
    <lineage>
        <taxon>Eukaryota</taxon>
        <taxon>Fungi</taxon>
        <taxon>Fungi incertae sedis</taxon>
        <taxon>Microsporidia</taxon>
        <taxon>Hepatosporidae</taxon>
        <taxon>Hepatospora</taxon>
    </lineage>
</organism>
<keyword evidence="3" id="KW-1133">Transmembrane helix</keyword>
<dbReference type="PANTHER" id="PTHR10291:SF43">
    <property type="entry name" value="DEHYDRODOLICHYL DIPHOSPHATE SYNTHASE COMPLEX SUBUNIT DHDDS"/>
    <property type="match status" value="1"/>
</dbReference>
<dbReference type="Pfam" id="PF01255">
    <property type="entry name" value="Prenyltransf"/>
    <property type="match status" value="2"/>
</dbReference>
<dbReference type="EMBL" id="LTAI01000235">
    <property type="protein sequence ID" value="ORD99301.1"/>
    <property type="molecule type" value="Genomic_DNA"/>
</dbReference>
<dbReference type="VEuPathDB" id="MicrosporidiaDB:HERIO_1115"/>
<dbReference type="GO" id="GO:1904423">
    <property type="term" value="C:dehydrodolichyl diphosphate synthase complex"/>
    <property type="evidence" value="ECO:0007669"/>
    <property type="project" value="TreeGrafter"/>
</dbReference>
<proteinExistence type="inferred from homology"/>
<dbReference type="InterPro" id="IPR001441">
    <property type="entry name" value="UPP_synth-like"/>
</dbReference>
<dbReference type="AlphaFoldDB" id="A0A1X0QHQ8"/>
<keyword evidence="2" id="KW-0808">Transferase</keyword>
<dbReference type="GO" id="GO:0005783">
    <property type="term" value="C:endoplasmic reticulum"/>
    <property type="evidence" value="ECO:0007669"/>
    <property type="project" value="TreeGrafter"/>
</dbReference>
<feature type="transmembrane region" description="Helical" evidence="3">
    <location>
        <begin position="20"/>
        <end position="40"/>
    </location>
</feature>
<evidence type="ECO:0000313" key="4">
    <source>
        <dbReference type="EMBL" id="ORD99301.1"/>
    </source>
</evidence>
<comment type="similarity">
    <text evidence="1">Belongs to the UPP synthase family.</text>
</comment>
<dbReference type="InterPro" id="IPR036424">
    <property type="entry name" value="UPP_synth-like_sf"/>
</dbReference>
<sequence>MTLSYKQKIIIKFILILEFLINNQFILPFHMLISVIYKWLYFKSDKKLSKTNFLLDDIKLDFKHYYNLRQTGTALKNMNLVFICDGNRRWFKKNKDSFFNTYSDIKMIGLYKINEMVKYCYLEGCNSASFYVLGIRNLKRGGIVTEMIDYIKNIDVLDLPVKIRFYGNIELLKDEKLVSKIEEIERRSLNSDFNDKSFKVNLFFVYNYSDCDQDVNNKRLYFNDQVDMIIRTSGEKRLSDFLARQVSNGTAVEFIDTYWPDLQLSQLYLLGQKYLLEEVYLN</sequence>
<dbReference type="GO" id="GO:0005811">
    <property type="term" value="C:lipid droplet"/>
    <property type="evidence" value="ECO:0007669"/>
    <property type="project" value="TreeGrafter"/>
</dbReference>
<keyword evidence="3" id="KW-0812">Transmembrane</keyword>
<dbReference type="Gene3D" id="3.40.1180.10">
    <property type="entry name" value="Decaprenyl diphosphate synthase-like"/>
    <property type="match status" value="2"/>
</dbReference>
<reference evidence="4 5" key="1">
    <citation type="journal article" date="2017" name="Environ. Microbiol.">
        <title>Decay of the glycolytic pathway and adaptation to intranuclear parasitism within Enterocytozoonidae microsporidia.</title>
        <authorList>
            <person name="Wiredu Boakye D."/>
            <person name="Jaroenlak P."/>
            <person name="Prachumwat A."/>
            <person name="Williams T.A."/>
            <person name="Bateman K.S."/>
            <person name="Itsathitphaisarn O."/>
            <person name="Sritunyalucksana K."/>
            <person name="Paszkiewicz K.H."/>
            <person name="Moore K.A."/>
            <person name="Stentiford G.D."/>
            <person name="Williams B.A."/>
        </authorList>
    </citation>
    <scope>NUCLEOTIDE SEQUENCE [LARGE SCALE GENOMIC DNA]</scope>
    <source>
        <strain evidence="5">canceri</strain>
    </source>
</reference>
<dbReference type="SUPFAM" id="SSF64005">
    <property type="entry name" value="Undecaprenyl diphosphate synthase"/>
    <property type="match status" value="1"/>
</dbReference>
<dbReference type="GO" id="GO:0016094">
    <property type="term" value="P:polyprenol biosynthetic process"/>
    <property type="evidence" value="ECO:0007669"/>
    <property type="project" value="TreeGrafter"/>
</dbReference>
<gene>
    <name evidence="4" type="primary">RER2</name>
    <name evidence="4" type="ORF">A0H76_1068</name>
</gene>
<dbReference type="VEuPathDB" id="MicrosporidiaDB:A0H76_1068"/>